<gene>
    <name evidence="7" type="ORF">DZC73_18460</name>
</gene>
<evidence type="ECO:0000256" key="2">
    <source>
        <dbReference type="ARBA" id="ARBA00022692"/>
    </source>
</evidence>
<evidence type="ECO:0000256" key="1">
    <source>
        <dbReference type="ARBA" id="ARBA00004167"/>
    </source>
</evidence>
<evidence type="ECO:0000259" key="6">
    <source>
        <dbReference type="PROSITE" id="PS52015"/>
    </source>
</evidence>
<keyword evidence="8" id="KW-1185">Reference proteome</keyword>
<keyword evidence="2" id="KW-0812">Transmembrane</keyword>
<dbReference type="Pfam" id="PF03544">
    <property type="entry name" value="TonB_C"/>
    <property type="match status" value="1"/>
</dbReference>
<dbReference type="Gene3D" id="3.30.2420.10">
    <property type="entry name" value="TonB"/>
    <property type="match status" value="1"/>
</dbReference>
<proteinExistence type="predicted"/>
<feature type="domain" description="TonB C-terminal" evidence="6">
    <location>
        <begin position="144"/>
        <end position="232"/>
    </location>
</feature>
<reference evidence="7 8" key="1">
    <citation type="submission" date="2018-08" db="EMBL/GenBank/DDBJ databases">
        <authorList>
            <person name="Khan S.A."/>
            <person name="Jeon C.O."/>
            <person name="Chun B.H."/>
            <person name="Jeong S.E."/>
        </authorList>
    </citation>
    <scope>NUCLEOTIDE SEQUENCE [LARGE SCALE GENOMIC DNA]</scope>
    <source>
        <strain evidence="7 8">S-16</strain>
    </source>
</reference>
<dbReference type="GO" id="GO:0016020">
    <property type="term" value="C:membrane"/>
    <property type="evidence" value="ECO:0007669"/>
    <property type="project" value="UniProtKB-SubCell"/>
</dbReference>
<comment type="subcellular location">
    <subcellularLocation>
        <location evidence="1">Membrane</location>
        <topology evidence="1">Single-pass membrane protein</topology>
    </subcellularLocation>
</comment>
<dbReference type="OrthoDB" id="1628901at2"/>
<feature type="region of interest" description="Disordered" evidence="5">
    <location>
        <begin position="86"/>
        <end position="109"/>
    </location>
</feature>
<dbReference type="GO" id="GO:0055085">
    <property type="term" value="P:transmembrane transport"/>
    <property type="evidence" value="ECO:0007669"/>
    <property type="project" value="InterPro"/>
</dbReference>
<evidence type="ECO:0000313" key="7">
    <source>
        <dbReference type="EMBL" id="RQP23105.1"/>
    </source>
</evidence>
<evidence type="ECO:0000256" key="3">
    <source>
        <dbReference type="ARBA" id="ARBA00022989"/>
    </source>
</evidence>
<dbReference type="RefSeq" id="WP_124541849.1">
    <property type="nucleotide sequence ID" value="NZ_QUSW01000005.1"/>
</dbReference>
<dbReference type="InterPro" id="IPR037682">
    <property type="entry name" value="TonB_C"/>
</dbReference>
<dbReference type="AlphaFoldDB" id="A0A3N7JW51"/>
<dbReference type="InterPro" id="IPR006260">
    <property type="entry name" value="TonB/TolA_C"/>
</dbReference>
<keyword evidence="4" id="KW-0472">Membrane</keyword>
<reference evidence="7 8" key="2">
    <citation type="submission" date="2018-12" db="EMBL/GenBank/DDBJ databases">
        <title>Rhizobacter gummiphilus sp. nov., a rubber-degrading bacterium isolated from the soil of a botanical garden in Japan.</title>
        <authorList>
            <person name="Shunsuke S.S."/>
        </authorList>
    </citation>
    <scope>NUCLEOTIDE SEQUENCE [LARGE SCALE GENOMIC DNA]</scope>
    <source>
        <strain evidence="7 8">S-16</strain>
    </source>
</reference>
<protein>
    <submittedName>
        <fullName evidence="7">TonB family protein</fullName>
    </submittedName>
</protein>
<dbReference type="SUPFAM" id="SSF74653">
    <property type="entry name" value="TolA/TonB C-terminal domain"/>
    <property type="match status" value="1"/>
</dbReference>
<comment type="caution">
    <text evidence="7">The sequence shown here is derived from an EMBL/GenBank/DDBJ whole genome shotgun (WGS) entry which is preliminary data.</text>
</comment>
<evidence type="ECO:0000256" key="5">
    <source>
        <dbReference type="SAM" id="MobiDB-lite"/>
    </source>
</evidence>
<accession>A0A3N7JW51</accession>
<keyword evidence="3" id="KW-1133">Transmembrane helix</keyword>
<sequence length="232" mass="24685">MRGFQRIQEEADETNRIGDVRLAALAAALLATVGIASAQPASAPATPAAMSERVMRDADSPFRWIKIQAETVRKAAAPVPAPAPAPTVVAAPPPPAPKTASAKPSAAASRPVRLAAANIPSEQVASSPPTASPLPAAVTAPKLEQIEQLVNIDRADPEWDEDLMRTLRKGRVVVRFNVAEDGYLSRIQIVESTNSRLTGPVMGAVMQWRFQPISEPQVATVEFGFDLDSGRR</sequence>
<name>A0A3N7JW51_9BURK</name>
<evidence type="ECO:0000256" key="4">
    <source>
        <dbReference type="ARBA" id="ARBA00023136"/>
    </source>
</evidence>
<dbReference type="EMBL" id="QUSW01000005">
    <property type="protein sequence ID" value="RQP23105.1"/>
    <property type="molecule type" value="Genomic_DNA"/>
</dbReference>
<dbReference type="Proteomes" id="UP000267464">
    <property type="component" value="Unassembled WGS sequence"/>
</dbReference>
<evidence type="ECO:0000313" key="8">
    <source>
        <dbReference type="Proteomes" id="UP000267464"/>
    </source>
</evidence>
<organism evidence="7 8">
    <name type="scientific">Piscinibacter terrae</name>
    <dbReference type="NCBI Taxonomy" id="2496871"/>
    <lineage>
        <taxon>Bacteria</taxon>
        <taxon>Pseudomonadati</taxon>
        <taxon>Pseudomonadota</taxon>
        <taxon>Betaproteobacteria</taxon>
        <taxon>Burkholderiales</taxon>
        <taxon>Sphaerotilaceae</taxon>
        <taxon>Piscinibacter</taxon>
    </lineage>
</organism>
<dbReference type="PROSITE" id="PS52015">
    <property type="entry name" value="TONB_CTD"/>
    <property type="match status" value="1"/>
</dbReference>
<feature type="compositionally biased region" description="Low complexity" evidence="5">
    <location>
        <begin position="98"/>
        <end position="109"/>
    </location>
</feature>
<feature type="compositionally biased region" description="Pro residues" evidence="5">
    <location>
        <begin position="86"/>
        <end position="97"/>
    </location>
</feature>
<dbReference type="NCBIfam" id="TIGR01352">
    <property type="entry name" value="tonB_Cterm"/>
    <property type="match status" value="1"/>
</dbReference>